<name>A0ABD2X1Z4_9HYME</name>
<accession>A0ABD2X1Z4</accession>
<protein>
    <recommendedName>
        <fullName evidence="3">NYN domain-containing protein</fullName>
    </recommendedName>
</protein>
<evidence type="ECO:0000313" key="2">
    <source>
        <dbReference type="Proteomes" id="UP001627154"/>
    </source>
</evidence>
<evidence type="ECO:0000313" key="1">
    <source>
        <dbReference type="EMBL" id="KAL3398973.1"/>
    </source>
</evidence>
<proteinExistence type="predicted"/>
<keyword evidence="2" id="KW-1185">Reference proteome</keyword>
<dbReference type="EMBL" id="JBJJXI010000059">
    <property type="protein sequence ID" value="KAL3398973.1"/>
    <property type="molecule type" value="Genomic_DNA"/>
</dbReference>
<evidence type="ECO:0008006" key="3">
    <source>
        <dbReference type="Google" id="ProtNLM"/>
    </source>
</evidence>
<sequence length="292" mass="33370">MNDICCYSTINSDLDILQRSDVGEADFKIILHIQHAAISGYKNIFVLSSDTDVVVLALYFFQKFTESNLKTLWFQVVSGKSSRNIPLHKIFSHYGESFCSILPALHQLTGSNYTSNVGTKYSALLADPLDYLQNFGQDVTELSIEQSVECAEEYLVRVLTSSLRYKTFDQLRYHEYKYSICSLVEDLPPTSNSIKLHILRALYIVYEQTHIFENNFGELNPIDFGWDEEDDMLIPKKSHLLFPPIEDLVPQCTDTTCSRSCVCVSFGVKCCSFCNCEIMICVKTYNKNIINR</sequence>
<comment type="caution">
    <text evidence="1">The sequence shown here is derived from an EMBL/GenBank/DDBJ whole genome shotgun (WGS) entry which is preliminary data.</text>
</comment>
<dbReference type="Proteomes" id="UP001627154">
    <property type="component" value="Unassembled WGS sequence"/>
</dbReference>
<dbReference type="AlphaFoldDB" id="A0ABD2X1Z4"/>
<reference evidence="1 2" key="1">
    <citation type="journal article" date="2024" name="bioRxiv">
        <title>A reference genome for Trichogramma kaykai: A tiny desert-dwelling parasitoid wasp with competing sex-ratio distorters.</title>
        <authorList>
            <person name="Culotta J."/>
            <person name="Lindsey A.R."/>
        </authorList>
    </citation>
    <scope>NUCLEOTIDE SEQUENCE [LARGE SCALE GENOMIC DNA]</scope>
    <source>
        <strain evidence="1 2">KSX58</strain>
    </source>
</reference>
<gene>
    <name evidence="1" type="ORF">TKK_008060</name>
</gene>
<organism evidence="1 2">
    <name type="scientific">Trichogramma kaykai</name>
    <dbReference type="NCBI Taxonomy" id="54128"/>
    <lineage>
        <taxon>Eukaryota</taxon>
        <taxon>Metazoa</taxon>
        <taxon>Ecdysozoa</taxon>
        <taxon>Arthropoda</taxon>
        <taxon>Hexapoda</taxon>
        <taxon>Insecta</taxon>
        <taxon>Pterygota</taxon>
        <taxon>Neoptera</taxon>
        <taxon>Endopterygota</taxon>
        <taxon>Hymenoptera</taxon>
        <taxon>Apocrita</taxon>
        <taxon>Proctotrupomorpha</taxon>
        <taxon>Chalcidoidea</taxon>
        <taxon>Trichogrammatidae</taxon>
        <taxon>Trichogramma</taxon>
    </lineage>
</organism>